<keyword evidence="4" id="KW-1185">Reference proteome</keyword>
<evidence type="ECO:0000313" key="3">
    <source>
        <dbReference type="EMBL" id="NSL53459.1"/>
    </source>
</evidence>
<dbReference type="PROSITE" id="PS51257">
    <property type="entry name" value="PROKAR_LIPOPROTEIN"/>
    <property type="match status" value="1"/>
</dbReference>
<reference evidence="3 4" key="1">
    <citation type="submission" date="2020-06" db="EMBL/GenBank/DDBJ databases">
        <title>Draft genome of Uliginosibacterium sp. IMCC34675.</title>
        <authorList>
            <person name="Song J."/>
        </authorList>
    </citation>
    <scope>NUCLEOTIDE SEQUENCE [LARGE SCALE GENOMIC DNA]</scope>
    <source>
        <strain evidence="3 4">IMCC34675</strain>
    </source>
</reference>
<name>A0ABX2IAV3_9RHOO</name>
<organism evidence="3 4">
    <name type="scientific">Uliginosibacterium aquaticum</name>
    <dbReference type="NCBI Taxonomy" id="2731212"/>
    <lineage>
        <taxon>Bacteria</taxon>
        <taxon>Pseudomonadati</taxon>
        <taxon>Pseudomonadota</taxon>
        <taxon>Betaproteobacteria</taxon>
        <taxon>Rhodocyclales</taxon>
        <taxon>Zoogloeaceae</taxon>
        <taxon>Uliginosibacterium</taxon>
    </lineage>
</organism>
<keyword evidence="2" id="KW-0732">Signal</keyword>
<gene>
    <name evidence="3" type="ORF">HJ583_000325</name>
</gene>
<feature type="region of interest" description="Disordered" evidence="1">
    <location>
        <begin position="125"/>
        <end position="156"/>
    </location>
</feature>
<proteinExistence type="predicted"/>
<evidence type="ECO:0000256" key="1">
    <source>
        <dbReference type="SAM" id="MobiDB-lite"/>
    </source>
</evidence>
<evidence type="ECO:0000313" key="4">
    <source>
        <dbReference type="Proteomes" id="UP000778523"/>
    </source>
</evidence>
<dbReference type="RefSeq" id="WP_170019510.1">
    <property type="nucleotide sequence ID" value="NZ_JABCSC020000001.1"/>
</dbReference>
<dbReference type="Proteomes" id="UP000778523">
    <property type="component" value="Unassembled WGS sequence"/>
</dbReference>
<comment type="caution">
    <text evidence="3">The sequence shown here is derived from an EMBL/GenBank/DDBJ whole genome shotgun (WGS) entry which is preliminary data.</text>
</comment>
<evidence type="ECO:0000256" key="2">
    <source>
        <dbReference type="SAM" id="SignalP"/>
    </source>
</evidence>
<evidence type="ECO:0008006" key="5">
    <source>
        <dbReference type="Google" id="ProtNLM"/>
    </source>
</evidence>
<feature type="signal peptide" evidence="2">
    <location>
        <begin position="1"/>
        <end position="24"/>
    </location>
</feature>
<dbReference type="EMBL" id="JABCSC020000001">
    <property type="protein sequence ID" value="NSL53459.1"/>
    <property type="molecule type" value="Genomic_DNA"/>
</dbReference>
<feature type="compositionally biased region" description="Polar residues" evidence="1">
    <location>
        <begin position="146"/>
        <end position="156"/>
    </location>
</feature>
<accession>A0ABX2IAV3</accession>
<feature type="chain" id="PRO_5046757725" description="Lipoprotein" evidence="2">
    <location>
        <begin position="25"/>
        <end position="156"/>
    </location>
</feature>
<sequence length="156" mass="16682">MRHYLSLALLCLTLAACGAKILRADGPYLQVGPTDAPLNELTLPDKEHCEYLIGIFGNQPVRCTAESIKLPFAGKVRNDFWKLSIPVTGRTLTACSETLSRIGKSKGWDIEEACVQVGEPIAATAASVDMDKPASRSTRSPKKQTPAAQSGQAATP</sequence>
<protein>
    <recommendedName>
        <fullName evidence="5">Lipoprotein</fullName>
    </recommendedName>
</protein>